<sequence length="150" mass="15638">MAIPGSARRVDRLGGGAVAELVGRVAAGEVEDCLRMLTVTVIDVVDLGGEPAVHEVLTQWREQGRVSPATRSQLAAVMTRHEVDAAFAHRSSDIEAQRLSFVKARALQCLLIAIDSAFGPAERLGEAAYEAAAAMGGTAGVVAVLVEFAA</sequence>
<dbReference type="OrthoDB" id="4377094at2"/>
<protein>
    <submittedName>
        <fullName evidence="1">Uncharacterized protein</fullName>
    </submittedName>
</protein>
<evidence type="ECO:0000313" key="2">
    <source>
        <dbReference type="Proteomes" id="UP000267536"/>
    </source>
</evidence>
<comment type="caution">
    <text evidence="1">The sequence shown here is derived from an EMBL/GenBank/DDBJ whole genome shotgun (WGS) entry which is preliminary data.</text>
</comment>
<dbReference type="EMBL" id="RKMH01000003">
    <property type="protein sequence ID" value="RPA65181.1"/>
    <property type="molecule type" value="Genomic_DNA"/>
</dbReference>
<evidence type="ECO:0000313" key="1">
    <source>
        <dbReference type="EMBL" id="RPA65181.1"/>
    </source>
</evidence>
<accession>A0A3N4H1F4</accession>
<gene>
    <name evidence="1" type="ORF">EF294_04800</name>
</gene>
<dbReference type="RefSeq" id="WP_123926128.1">
    <property type="nucleotide sequence ID" value="NZ_JBPSDP010000003.1"/>
</dbReference>
<dbReference type="Proteomes" id="UP000267536">
    <property type="component" value="Unassembled WGS sequence"/>
</dbReference>
<dbReference type="AlphaFoldDB" id="A0A3N4H1F4"/>
<name>A0A3N4H1F4_9ACTN</name>
<proteinExistence type="predicted"/>
<organism evidence="1 2">
    <name type="scientific">Gordonia oryzae</name>
    <dbReference type="NCBI Taxonomy" id="2487349"/>
    <lineage>
        <taxon>Bacteria</taxon>
        <taxon>Bacillati</taxon>
        <taxon>Actinomycetota</taxon>
        <taxon>Actinomycetes</taxon>
        <taxon>Mycobacteriales</taxon>
        <taxon>Gordoniaceae</taxon>
        <taxon>Gordonia</taxon>
    </lineage>
</organism>
<reference evidence="1 2" key="1">
    <citation type="submission" date="2018-11" db="EMBL/GenBank/DDBJ databases">
        <title>Draft genome sequence of Gordonia sp. RS15-1S isolated from rice stems.</title>
        <authorList>
            <person name="Muangham S."/>
        </authorList>
    </citation>
    <scope>NUCLEOTIDE SEQUENCE [LARGE SCALE GENOMIC DNA]</scope>
    <source>
        <strain evidence="1 2">RS15-1S</strain>
    </source>
</reference>
<keyword evidence="2" id="KW-1185">Reference proteome</keyword>